<name>A0ABS7NLY8_9RHOB</name>
<accession>A0ABS7NLY8</accession>
<dbReference type="Gene3D" id="3.40.50.12500">
    <property type="match status" value="1"/>
</dbReference>
<dbReference type="InterPro" id="IPR026286">
    <property type="entry name" value="MaiA/AMDase"/>
</dbReference>
<dbReference type="RefSeq" id="WP_222510123.1">
    <property type="nucleotide sequence ID" value="NZ_JAHVJA010000021.1"/>
</dbReference>
<gene>
    <name evidence="1" type="ORF">KUV26_22480</name>
</gene>
<dbReference type="InterPro" id="IPR053714">
    <property type="entry name" value="Iso_Racemase_Enz_sf"/>
</dbReference>
<protein>
    <submittedName>
        <fullName evidence="1">Asp/Glu/hydantoin racemase</fullName>
    </submittedName>
</protein>
<keyword evidence="2" id="KW-1185">Reference proteome</keyword>
<dbReference type="Proteomes" id="UP000766629">
    <property type="component" value="Unassembled WGS sequence"/>
</dbReference>
<dbReference type="EMBL" id="JAHVJA010000021">
    <property type="protein sequence ID" value="MBY6142205.1"/>
    <property type="molecule type" value="Genomic_DNA"/>
</dbReference>
<dbReference type="PANTHER" id="PTHR40267:SF1">
    <property type="entry name" value="BLR3294 PROTEIN"/>
    <property type="match status" value="1"/>
</dbReference>
<organism evidence="1 2">
    <name type="scientific">Leisingera daeponensis</name>
    <dbReference type="NCBI Taxonomy" id="405746"/>
    <lineage>
        <taxon>Bacteria</taxon>
        <taxon>Pseudomonadati</taxon>
        <taxon>Pseudomonadota</taxon>
        <taxon>Alphaproteobacteria</taxon>
        <taxon>Rhodobacterales</taxon>
        <taxon>Roseobacteraceae</taxon>
        <taxon>Leisingera</taxon>
    </lineage>
</organism>
<sequence length="261" mass="27797">MAPRLKLGLLTPSSNTIMEPQSAAVLAGLDHVSVHFGRFRVTEISMSGDALGQFKFGPQLAAAELLADARMDVIAWGGTSGSWLGRDNDEELVRQIEARCGVPSTTSTLALFAAFEALDVQSYGLVTPYLTEIQEPILKNFAAEGYSCTGDRRLEDPGNYSFAEYGEEQIADMVREVAEGKPDAIAIQCTNFNGTRIAPALEEELGIPVLDSVAFTIWHCMKLAGADPRQVEGWGRLFRDGGALLAPSRGSGTAAAEAAGG</sequence>
<reference evidence="1 2" key="1">
    <citation type="submission" date="2021-06" db="EMBL/GenBank/DDBJ databases">
        <title>50 bacteria genomes isolated from Dapeng, Shenzhen, China.</title>
        <authorList>
            <person name="Zheng W."/>
            <person name="Yu S."/>
            <person name="Huang Y."/>
        </authorList>
    </citation>
    <scope>NUCLEOTIDE SEQUENCE [LARGE SCALE GENOMIC DNA]</scope>
    <source>
        <strain evidence="1 2">DP1N14-2</strain>
    </source>
</reference>
<dbReference type="Pfam" id="PF17645">
    <property type="entry name" value="Amdase"/>
    <property type="match status" value="1"/>
</dbReference>
<evidence type="ECO:0000313" key="1">
    <source>
        <dbReference type="EMBL" id="MBY6142205.1"/>
    </source>
</evidence>
<dbReference type="PIRSF" id="PIRSF015736">
    <property type="entry name" value="MI"/>
    <property type="match status" value="1"/>
</dbReference>
<dbReference type="PANTHER" id="PTHR40267">
    <property type="entry name" value="BLR3294 PROTEIN"/>
    <property type="match status" value="1"/>
</dbReference>
<comment type="caution">
    <text evidence="1">The sequence shown here is derived from an EMBL/GenBank/DDBJ whole genome shotgun (WGS) entry which is preliminary data.</text>
</comment>
<proteinExistence type="predicted"/>
<evidence type="ECO:0000313" key="2">
    <source>
        <dbReference type="Proteomes" id="UP000766629"/>
    </source>
</evidence>